<dbReference type="SUPFAM" id="SSF46785">
    <property type="entry name" value="Winged helix' DNA-binding domain"/>
    <property type="match status" value="1"/>
</dbReference>
<dbReference type="PRINTS" id="PR00039">
    <property type="entry name" value="HTHLYSR"/>
</dbReference>
<dbReference type="InterPro" id="IPR036388">
    <property type="entry name" value="WH-like_DNA-bd_sf"/>
</dbReference>
<evidence type="ECO:0000313" key="7">
    <source>
        <dbReference type="Proteomes" id="UP000198508"/>
    </source>
</evidence>
<reference evidence="7" key="1">
    <citation type="submission" date="2016-10" db="EMBL/GenBank/DDBJ databases">
        <authorList>
            <person name="Varghese N."/>
            <person name="Submissions S."/>
        </authorList>
    </citation>
    <scope>NUCLEOTIDE SEQUENCE [LARGE SCALE GENOMIC DNA]</scope>
    <source>
        <strain evidence="7">NLAE-zl-G277</strain>
    </source>
</reference>
<keyword evidence="7" id="KW-1185">Reference proteome</keyword>
<gene>
    <name evidence="6" type="ORF">SAMN05216313_12434</name>
</gene>
<dbReference type="PANTHER" id="PTHR30126">
    <property type="entry name" value="HTH-TYPE TRANSCRIPTIONAL REGULATOR"/>
    <property type="match status" value="1"/>
</dbReference>
<dbReference type="InterPro" id="IPR000847">
    <property type="entry name" value="LysR_HTH_N"/>
</dbReference>
<proteinExistence type="inferred from homology"/>
<keyword evidence="3 6" id="KW-0238">DNA-binding</keyword>
<name>A0A1I0IVQ0_9FIRM</name>
<dbReference type="InterPro" id="IPR036390">
    <property type="entry name" value="WH_DNA-bd_sf"/>
</dbReference>
<dbReference type="InterPro" id="IPR005119">
    <property type="entry name" value="LysR_subst-bd"/>
</dbReference>
<dbReference type="GO" id="GO:0000976">
    <property type="term" value="F:transcription cis-regulatory region binding"/>
    <property type="evidence" value="ECO:0007669"/>
    <property type="project" value="TreeGrafter"/>
</dbReference>
<keyword evidence="2" id="KW-0805">Transcription regulation</keyword>
<dbReference type="Proteomes" id="UP000198508">
    <property type="component" value="Unassembled WGS sequence"/>
</dbReference>
<dbReference type="SUPFAM" id="SSF53850">
    <property type="entry name" value="Periplasmic binding protein-like II"/>
    <property type="match status" value="1"/>
</dbReference>
<dbReference type="RefSeq" id="WP_166435063.1">
    <property type="nucleotide sequence ID" value="NZ_FOIM01000024.1"/>
</dbReference>
<dbReference type="Pfam" id="PF03466">
    <property type="entry name" value="LysR_substrate"/>
    <property type="match status" value="1"/>
</dbReference>
<dbReference type="EMBL" id="FOIM01000024">
    <property type="protein sequence ID" value="SEU01351.1"/>
    <property type="molecule type" value="Genomic_DNA"/>
</dbReference>
<evidence type="ECO:0000256" key="4">
    <source>
        <dbReference type="ARBA" id="ARBA00023163"/>
    </source>
</evidence>
<organism evidence="6 7">
    <name type="scientific">Enterocloster lavalensis</name>
    <dbReference type="NCBI Taxonomy" id="460384"/>
    <lineage>
        <taxon>Bacteria</taxon>
        <taxon>Bacillati</taxon>
        <taxon>Bacillota</taxon>
        <taxon>Clostridia</taxon>
        <taxon>Lachnospirales</taxon>
        <taxon>Lachnospiraceae</taxon>
        <taxon>Enterocloster</taxon>
    </lineage>
</organism>
<comment type="similarity">
    <text evidence="1">Belongs to the LysR transcriptional regulatory family.</text>
</comment>
<accession>A0A1I0IVQ0</accession>
<evidence type="ECO:0000256" key="3">
    <source>
        <dbReference type="ARBA" id="ARBA00023125"/>
    </source>
</evidence>
<evidence type="ECO:0000256" key="1">
    <source>
        <dbReference type="ARBA" id="ARBA00009437"/>
    </source>
</evidence>
<evidence type="ECO:0000259" key="5">
    <source>
        <dbReference type="PROSITE" id="PS50931"/>
    </source>
</evidence>
<dbReference type="Gene3D" id="1.10.10.10">
    <property type="entry name" value="Winged helix-like DNA-binding domain superfamily/Winged helix DNA-binding domain"/>
    <property type="match status" value="1"/>
</dbReference>
<protein>
    <submittedName>
        <fullName evidence="6">DNA-binding transcriptional regulator, LysR family</fullName>
    </submittedName>
</protein>
<dbReference type="CDD" id="cd05466">
    <property type="entry name" value="PBP2_LTTR_substrate"/>
    <property type="match status" value="1"/>
</dbReference>
<dbReference type="FunFam" id="1.10.10.10:FF:000001">
    <property type="entry name" value="LysR family transcriptional regulator"/>
    <property type="match status" value="1"/>
</dbReference>
<evidence type="ECO:0000256" key="2">
    <source>
        <dbReference type="ARBA" id="ARBA00023015"/>
    </source>
</evidence>
<dbReference type="Pfam" id="PF00126">
    <property type="entry name" value="HTH_1"/>
    <property type="match status" value="1"/>
</dbReference>
<dbReference type="PROSITE" id="PS50931">
    <property type="entry name" value="HTH_LYSR"/>
    <property type="match status" value="1"/>
</dbReference>
<dbReference type="Gene3D" id="3.40.190.290">
    <property type="match status" value="1"/>
</dbReference>
<keyword evidence="4" id="KW-0804">Transcription</keyword>
<dbReference type="STRING" id="460384.SAMN05216313_12434"/>
<dbReference type="AlphaFoldDB" id="A0A1I0IVQ0"/>
<sequence length="295" mass="32532">MELRNLNTFVRAADAGSFSRAASELGYTQSTVTAQIQGLEEELGVQLFDRLPKGIALTQPGEALLEHARNLLLEAENARLAVKNQREPSGKLRIGAFSSLCTAFLPDLLKQYHQLYPKVDLVVRSGGIEALQDMLGSGRLDFAWVIADRKERSQWRAFCGMSHPIWAVAAPGRYGAGEMLPVSGLEDVTFLLTEPGCPYRLQFELFCRRAGIVPHVLMEADSIEGIRTFARSGLGVGILPDFAVRPMVEEGTLERVRIEGFAPAVESALFCHPVKWMTPAMEAFLQLSGARERET</sequence>
<feature type="domain" description="HTH lysR-type" evidence="5">
    <location>
        <begin position="1"/>
        <end position="58"/>
    </location>
</feature>
<dbReference type="PANTHER" id="PTHR30126:SF100">
    <property type="entry name" value="LYSR-FAMILY TRANSCRIPTIONAL REGULATOR"/>
    <property type="match status" value="1"/>
</dbReference>
<evidence type="ECO:0000313" key="6">
    <source>
        <dbReference type="EMBL" id="SEU01351.1"/>
    </source>
</evidence>
<dbReference type="GO" id="GO:0003700">
    <property type="term" value="F:DNA-binding transcription factor activity"/>
    <property type="evidence" value="ECO:0007669"/>
    <property type="project" value="InterPro"/>
</dbReference>